<reference evidence="3 4" key="1">
    <citation type="submission" date="2013-02" db="EMBL/GenBank/DDBJ databases">
        <title>The Genome Sequence of Enterococcus phoeniculicola BAA-412.</title>
        <authorList>
            <consortium name="The Broad Institute Genome Sequencing Platform"/>
            <consortium name="The Broad Institute Genome Sequencing Center for Infectious Disease"/>
            <person name="Earl A.M."/>
            <person name="Gilmore M.S."/>
            <person name="Lebreton F."/>
            <person name="Walker B."/>
            <person name="Young S.K."/>
            <person name="Zeng Q."/>
            <person name="Gargeya S."/>
            <person name="Fitzgerald M."/>
            <person name="Haas B."/>
            <person name="Abouelleil A."/>
            <person name="Alvarado L."/>
            <person name="Arachchi H.M."/>
            <person name="Berlin A.M."/>
            <person name="Chapman S.B."/>
            <person name="Dewar J."/>
            <person name="Goldberg J."/>
            <person name="Griggs A."/>
            <person name="Gujja S."/>
            <person name="Hansen M."/>
            <person name="Howarth C."/>
            <person name="Imamovic A."/>
            <person name="Larimer J."/>
            <person name="McCowan C."/>
            <person name="Murphy C."/>
            <person name="Neiman D."/>
            <person name="Pearson M."/>
            <person name="Priest M."/>
            <person name="Roberts A."/>
            <person name="Saif S."/>
            <person name="Shea T."/>
            <person name="Sisk P."/>
            <person name="Sykes S."/>
            <person name="Wortman J."/>
            <person name="Nusbaum C."/>
            <person name="Birren B."/>
        </authorList>
    </citation>
    <scope>NUCLEOTIDE SEQUENCE [LARGE SCALE GENOMIC DNA]</scope>
    <source>
        <strain evidence="3 4">ATCC BAA-412</strain>
    </source>
</reference>
<dbReference type="Gene3D" id="3.30.1050.10">
    <property type="entry name" value="SCP2 sterol-binding domain"/>
    <property type="match status" value="1"/>
</dbReference>
<evidence type="ECO:0000313" key="3">
    <source>
        <dbReference type="EMBL" id="EOL48957.1"/>
    </source>
</evidence>
<dbReference type="SUPFAM" id="SSF55718">
    <property type="entry name" value="SCP-like"/>
    <property type="match status" value="1"/>
</dbReference>
<evidence type="ECO:0000313" key="4">
    <source>
        <dbReference type="Proteomes" id="UP000013785"/>
    </source>
</evidence>
<protein>
    <recommendedName>
        <fullName evidence="5">N-acetyltransferase domain-containing protein</fullName>
    </recommendedName>
</protein>
<dbReference type="AlphaFoldDB" id="R3WNG2"/>
<comment type="caution">
    <text evidence="3">The sequence shown here is derived from an EMBL/GenBank/DDBJ whole genome shotgun (WGS) entry which is preliminary data.</text>
</comment>
<accession>R3WNG2</accession>
<proteinExistence type="predicted"/>
<name>R3WNG2_9ENTE</name>
<sequence length="396" mass="45561">MSIAKKLTDDFIPQMFDLASYAFNFQNPEDSRARFECMAEHSWNYGDVADGTLTSQVMATPFTIDFHGQDYSMAGVGFVASYPEYRGQGGINRTMTYLLKDLNDQAIDLSYLAPFSYPFYRRYGFELLFERILYKLPSSEWPRVGKTIGKMKRMSYEEIKNSISQIYQAMPIYQCGAVKREDWWLDYKFNMKPGKKFAQYENAEGIVEGYLVYRVDGAVCIIEEIGYLTPEALRGIVGFIGSHSGVFQEFQYESSYTGSNLNYLLPSARFSMSIRPDMMGRIVNIERFLKKYPFKKGHSGEFYLKITEDPFAQWNEGIYHLSISDEGKAKVEKINDEEKVNGPVIESTIQSITQLLFGYKKASELAFYGRIIAESSILNQFSDCLVDQQPILEDYF</sequence>
<dbReference type="Pfam" id="PF13530">
    <property type="entry name" value="SCP2_2"/>
    <property type="match status" value="1"/>
</dbReference>
<dbReference type="SUPFAM" id="SSF55729">
    <property type="entry name" value="Acyl-CoA N-acyltransferases (Nat)"/>
    <property type="match status" value="1"/>
</dbReference>
<dbReference type="InterPro" id="IPR016181">
    <property type="entry name" value="Acyl_CoA_acyltransferase"/>
</dbReference>
<dbReference type="InterPro" id="IPR051554">
    <property type="entry name" value="Acetyltransferase_Eis"/>
</dbReference>
<keyword evidence="4" id="KW-1185">Reference proteome</keyword>
<evidence type="ECO:0000259" key="2">
    <source>
        <dbReference type="Pfam" id="PF17668"/>
    </source>
</evidence>
<gene>
    <name evidence="3" type="ORF">UC3_00509</name>
</gene>
<dbReference type="InterPro" id="IPR041380">
    <property type="entry name" value="Acetyltransf_17"/>
</dbReference>
<dbReference type="InterPro" id="IPR025559">
    <property type="entry name" value="Eis_dom"/>
</dbReference>
<dbReference type="Pfam" id="PF17668">
    <property type="entry name" value="Acetyltransf_17"/>
    <property type="match status" value="1"/>
</dbReference>
<dbReference type="STRING" id="154621.RV11_GL002222"/>
<dbReference type="GO" id="GO:0034069">
    <property type="term" value="F:aminoglycoside N-acetyltransferase activity"/>
    <property type="evidence" value="ECO:0007669"/>
    <property type="project" value="TreeGrafter"/>
</dbReference>
<evidence type="ECO:0008006" key="5">
    <source>
        <dbReference type="Google" id="ProtNLM"/>
    </source>
</evidence>
<evidence type="ECO:0000259" key="1">
    <source>
        <dbReference type="Pfam" id="PF13530"/>
    </source>
</evidence>
<dbReference type="RefSeq" id="WP_010767183.1">
    <property type="nucleotide sequence ID" value="NZ_ASWE01000004.1"/>
</dbReference>
<dbReference type="InterPro" id="IPR036527">
    <property type="entry name" value="SCP2_sterol-bd_dom_sf"/>
</dbReference>
<feature type="domain" description="Eis-like acetyltransferase" evidence="2">
    <location>
        <begin position="176"/>
        <end position="282"/>
    </location>
</feature>
<dbReference type="PATRIC" id="fig|1158610.3.peg.483"/>
<dbReference type="Proteomes" id="UP000013785">
    <property type="component" value="Unassembled WGS sequence"/>
</dbReference>
<organism evidence="3 4">
    <name type="scientific">Enterococcus phoeniculicola ATCC BAA-412</name>
    <dbReference type="NCBI Taxonomy" id="1158610"/>
    <lineage>
        <taxon>Bacteria</taxon>
        <taxon>Bacillati</taxon>
        <taxon>Bacillota</taxon>
        <taxon>Bacilli</taxon>
        <taxon>Lactobacillales</taxon>
        <taxon>Enterococcaceae</taxon>
        <taxon>Enterococcus</taxon>
    </lineage>
</organism>
<dbReference type="PANTHER" id="PTHR37817">
    <property type="entry name" value="N-ACETYLTRANSFERASE EIS"/>
    <property type="match status" value="1"/>
</dbReference>
<dbReference type="PANTHER" id="PTHR37817:SF1">
    <property type="entry name" value="N-ACETYLTRANSFERASE EIS"/>
    <property type="match status" value="1"/>
</dbReference>
<dbReference type="eggNOG" id="COG4552">
    <property type="taxonomic scope" value="Bacteria"/>
</dbReference>
<dbReference type="GO" id="GO:0030649">
    <property type="term" value="P:aminoglycoside antibiotic catabolic process"/>
    <property type="evidence" value="ECO:0007669"/>
    <property type="project" value="TreeGrafter"/>
</dbReference>
<dbReference type="OrthoDB" id="9768284at2"/>
<dbReference type="EMBL" id="AJAT01000007">
    <property type="protein sequence ID" value="EOL48957.1"/>
    <property type="molecule type" value="Genomic_DNA"/>
</dbReference>
<dbReference type="Gene3D" id="3.40.630.30">
    <property type="match status" value="2"/>
</dbReference>
<dbReference type="Pfam" id="PF13527">
    <property type="entry name" value="Acetyltransf_9"/>
    <property type="match status" value="1"/>
</dbReference>
<dbReference type="HOGENOM" id="CLU_050659_1_1_9"/>
<feature type="domain" description="Enhanced intracellular survival protein" evidence="1">
    <location>
        <begin position="286"/>
        <end position="392"/>
    </location>
</feature>